<dbReference type="GO" id="GO:0009116">
    <property type="term" value="P:nucleoside metabolic process"/>
    <property type="evidence" value="ECO:0007669"/>
    <property type="project" value="InterPro"/>
</dbReference>
<evidence type="ECO:0000259" key="5">
    <source>
        <dbReference type="Pfam" id="PF24883"/>
    </source>
</evidence>
<feature type="repeat" description="ANK" evidence="3">
    <location>
        <begin position="829"/>
        <end position="861"/>
    </location>
</feature>
<dbReference type="PROSITE" id="PS50297">
    <property type="entry name" value="ANK_REP_REGION"/>
    <property type="match status" value="9"/>
</dbReference>
<evidence type="ECO:0000256" key="1">
    <source>
        <dbReference type="ARBA" id="ARBA00022737"/>
    </source>
</evidence>
<comment type="caution">
    <text evidence="6">The sequence shown here is derived from an EMBL/GenBank/DDBJ whole genome shotgun (WGS) entry which is preliminary data.</text>
</comment>
<feature type="repeat" description="ANK" evidence="3">
    <location>
        <begin position="994"/>
        <end position="1026"/>
    </location>
</feature>
<keyword evidence="2 3" id="KW-0040">ANK repeat</keyword>
<dbReference type="PROSITE" id="PS50088">
    <property type="entry name" value="ANK_REPEAT"/>
    <property type="match status" value="9"/>
</dbReference>
<dbReference type="VEuPathDB" id="FungiDB:ATCC64974_111340"/>
<reference evidence="7" key="1">
    <citation type="journal article" date="2016" name="Genome Announc.">
        <title>Draft genome sequence of Aspergillus niger strain An76.</title>
        <authorList>
            <person name="Gong W."/>
            <person name="Cheng Z."/>
            <person name="Zhang H."/>
            <person name="Liu L."/>
            <person name="Gao P."/>
            <person name="Wang L."/>
        </authorList>
    </citation>
    <scope>NUCLEOTIDE SEQUENCE [LARGE SCALE GENOMIC DNA]</scope>
    <source>
        <strain evidence="7">An76</strain>
    </source>
</reference>
<dbReference type="PRINTS" id="PR01415">
    <property type="entry name" value="ANKYRIN"/>
</dbReference>
<evidence type="ECO:0000313" key="7">
    <source>
        <dbReference type="Proteomes" id="UP000068243"/>
    </source>
</evidence>
<dbReference type="Gene3D" id="1.25.40.20">
    <property type="entry name" value="Ankyrin repeat-containing domain"/>
    <property type="match status" value="2"/>
</dbReference>
<feature type="repeat" description="ANK" evidence="3">
    <location>
        <begin position="1093"/>
        <end position="1125"/>
    </location>
</feature>
<dbReference type="EMBL" id="BCMY01000018">
    <property type="protein sequence ID" value="GAQ45974.1"/>
    <property type="molecule type" value="Genomic_DNA"/>
</dbReference>
<keyword evidence="1" id="KW-0677">Repeat</keyword>
<dbReference type="InterPro" id="IPR002110">
    <property type="entry name" value="Ankyrin_rpt"/>
</dbReference>
<organism evidence="6 7">
    <name type="scientific">Aspergillus niger</name>
    <dbReference type="NCBI Taxonomy" id="5061"/>
    <lineage>
        <taxon>Eukaryota</taxon>
        <taxon>Fungi</taxon>
        <taxon>Dikarya</taxon>
        <taxon>Ascomycota</taxon>
        <taxon>Pezizomycotina</taxon>
        <taxon>Eurotiomycetes</taxon>
        <taxon>Eurotiomycetidae</taxon>
        <taxon>Eurotiales</taxon>
        <taxon>Aspergillaceae</taxon>
        <taxon>Aspergillus</taxon>
        <taxon>Aspergillus subgen. Circumdati</taxon>
    </lineage>
</organism>
<feature type="repeat" description="ANK" evidence="3">
    <location>
        <begin position="928"/>
        <end position="960"/>
    </location>
</feature>
<dbReference type="InterPro" id="IPR056884">
    <property type="entry name" value="NPHP3-like_N"/>
</dbReference>
<evidence type="ECO:0000259" key="4">
    <source>
        <dbReference type="Pfam" id="PF01048"/>
    </source>
</evidence>
<dbReference type="Pfam" id="PF01048">
    <property type="entry name" value="PNP_UDP_1"/>
    <property type="match status" value="1"/>
</dbReference>
<feature type="repeat" description="ANK" evidence="3">
    <location>
        <begin position="1027"/>
        <end position="1059"/>
    </location>
</feature>
<dbReference type="PANTHER" id="PTHR24161">
    <property type="entry name" value="ANK_REP_REGION DOMAIN-CONTAINING PROTEIN-RELATED"/>
    <property type="match status" value="1"/>
</dbReference>
<dbReference type="AlphaFoldDB" id="A0A100IRE8"/>
<dbReference type="OMA" id="ATYEHES"/>
<dbReference type="Pfam" id="PF24883">
    <property type="entry name" value="NPHP3_N"/>
    <property type="match status" value="1"/>
</dbReference>
<evidence type="ECO:0000256" key="2">
    <source>
        <dbReference type="ARBA" id="ARBA00023043"/>
    </source>
</evidence>
<feature type="repeat" description="ANK" evidence="3">
    <location>
        <begin position="961"/>
        <end position="993"/>
    </location>
</feature>
<protein>
    <submittedName>
        <fullName evidence="6">Pfs, NACHT and Ankyrin domain protein</fullName>
    </submittedName>
</protein>
<dbReference type="OrthoDB" id="194358at2759"/>
<feature type="repeat" description="ANK" evidence="3">
    <location>
        <begin position="1060"/>
        <end position="1092"/>
    </location>
</feature>
<gene>
    <name evidence="6" type="ORF">ABL_08635</name>
</gene>
<dbReference type="VEuPathDB" id="FungiDB:An18g00540"/>
<accession>A0A100IRE8</accession>
<dbReference type="SMART" id="SM00248">
    <property type="entry name" value="ANK"/>
    <property type="match status" value="10"/>
</dbReference>
<feature type="domain" description="Nucleoside phosphorylase" evidence="4">
    <location>
        <begin position="22"/>
        <end position="270"/>
    </location>
</feature>
<dbReference type="Pfam" id="PF13637">
    <property type="entry name" value="Ank_4"/>
    <property type="match status" value="1"/>
</dbReference>
<dbReference type="VEuPathDB" id="FungiDB:ASPNIDRAFT2_1188026"/>
<dbReference type="InterPro" id="IPR035994">
    <property type="entry name" value="Nucleoside_phosphorylase_sf"/>
</dbReference>
<dbReference type="SUPFAM" id="SSF52540">
    <property type="entry name" value="P-loop containing nucleoside triphosphate hydrolases"/>
    <property type="match status" value="1"/>
</dbReference>
<dbReference type="Pfam" id="PF12796">
    <property type="entry name" value="Ank_2"/>
    <property type="match status" value="2"/>
</dbReference>
<dbReference type="PANTHER" id="PTHR24161:SF121">
    <property type="entry name" value="M-PHASE PHOSPHOPROTEIN 8"/>
    <property type="match status" value="1"/>
</dbReference>
<feature type="repeat" description="ANK" evidence="3">
    <location>
        <begin position="895"/>
        <end position="927"/>
    </location>
</feature>
<dbReference type="Gene3D" id="3.40.50.300">
    <property type="entry name" value="P-loop containing nucleotide triphosphate hydrolases"/>
    <property type="match status" value="1"/>
</dbReference>
<proteinExistence type="predicted"/>
<dbReference type="InterPro" id="IPR036770">
    <property type="entry name" value="Ankyrin_rpt-contain_sf"/>
</dbReference>
<feature type="repeat" description="ANK" evidence="3">
    <location>
        <begin position="862"/>
        <end position="894"/>
    </location>
</feature>
<dbReference type="Pfam" id="PF00023">
    <property type="entry name" value="Ank"/>
    <property type="match status" value="1"/>
</dbReference>
<dbReference type="InterPro" id="IPR027417">
    <property type="entry name" value="P-loop_NTPase"/>
</dbReference>
<dbReference type="Proteomes" id="UP000068243">
    <property type="component" value="Unassembled WGS sequence"/>
</dbReference>
<name>A0A100IRE8_ASPNG</name>
<dbReference type="SUPFAM" id="SSF53167">
    <property type="entry name" value="Purine and uridine phosphorylases"/>
    <property type="match status" value="1"/>
</dbReference>
<dbReference type="GO" id="GO:0003824">
    <property type="term" value="F:catalytic activity"/>
    <property type="evidence" value="ECO:0007669"/>
    <property type="project" value="InterPro"/>
</dbReference>
<sequence>MAAARAMLDEVHELLPKHTDDTNTYVLGSIQLHNVVIACLPDGQYGTNNAAIVATNMLRTFKSISTCLMVGIGGGVPSRADVRLGDVIVGTRVMQSDLGKVVGDGELLQTAIPRIPHQSLGTVVSALRSKHELSRSRVSTILQQHLGGQPRYSRPNVPDRLFHATYDHESITPGCDKCDQSKVVPRNSRTSDEIIIHYGAIASGNQVMRSGTTRDKVAQRLDVVCFEMETAGLLDILPCLPIRGICDYSDSHKNKEWQRYAAATAAAYARELLEEMPVTEACTGHMYVHDLYNSSPEDRRRHLLNSLSYKEWLDPAALTRHHGFLWISGKPGAGKSTIMKFAYERLRRKAQIKHTITASFFFNARGESLEKSIIGMYRSLILQLLEGYSDLQTVLDDPELVSQSSNSCPPLNCLKDIFLNSVSALGQREFTCFVDALDECDEQQVVDMIQFFEDLTEQSSAKGVLFRICFSSRHYPYIIIRQGIRLTLEDQPGHAQDLQTYAANRLRIDDPSLAEELQVQLLSKAAGVFMWVVLVVDILNKEYRRGGMFLTKRLAEIPSDLSDLFKDILRRDNEDMEALLFCILWILYAKRPLQPKEFYHAVWSGLSLNSLVDDRIPDVTIPNATDGLDQFDRYIIHSSKGLAEVTKSKEPTVQFIHESVRDFLIKDNGLFELWPELGLDCERLGHEKLKQCCSRYLNDTLYANKYILYHANIAVESIPQNEFLSSFPLSTWIMVHNASEDFKTRRYTQGASLMYVLADNGYSGLIRIRLKDEPQSYVPQERYKYPLFAALANCRKDAVAALLDLPTYMYEGVDITQGLKSRKDFKRYGDQTPLSWAAQEGRNVILKQLIQNGAYINEQDRGGLTPLSRAVKNGHEAVAKLLVEKGAEVNTSDNNGYTPLLWASQNGHEAVAKLLVEKGAEVNTSDKRKYTPLIWASQNGHEAVARLLLEKGADVNAYDSFKYTPLLRASQNGHETVVKLLVKNGADINTTTDYGYTPLICASRKGDETVVKLLVEKGAEVNVNDSLGYTPLILALQNGHEAVARLLVEKGAEVNTNDSLGYTPLIWALHSGNEAVARLLVEQGADFNISDNNGYTPLLWASQKGYEALARLLVEKGAEANASDTH</sequence>
<dbReference type="InterPro" id="IPR000845">
    <property type="entry name" value="Nucleoside_phosphorylase_d"/>
</dbReference>
<dbReference type="Gene3D" id="3.40.50.1580">
    <property type="entry name" value="Nucleoside phosphorylase domain"/>
    <property type="match status" value="1"/>
</dbReference>
<dbReference type="VEuPathDB" id="FungiDB:M747DRAFT_160883"/>
<evidence type="ECO:0000313" key="6">
    <source>
        <dbReference type="EMBL" id="GAQ45974.1"/>
    </source>
</evidence>
<dbReference type="SUPFAM" id="SSF48403">
    <property type="entry name" value="Ankyrin repeat"/>
    <property type="match status" value="1"/>
</dbReference>
<feature type="domain" description="Nephrocystin 3-like N-terminal" evidence="5">
    <location>
        <begin position="302"/>
        <end position="473"/>
    </location>
</feature>
<evidence type="ECO:0000256" key="3">
    <source>
        <dbReference type="PROSITE-ProRule" id="PRU00023"/>
    </source>
</evidence>